<sequence>NWITVQVDERKMKEPECNSVFISRQQFARIPSNEELFSLYLSEEEISNEKQLPYSPEYMRLTLDLQCGNLMC</sequence>
<name>A0A9N9AK25_9GLOM</name>
<gene>
    <name evidence="1" type="ORF">DEBURN_LOCUS6150</name>
</gene>
<protein>
    <submittedName>
        <fullName evidence="1">8218_t:CDS:1</fullName>
    </submittedName>
</protein>
<comment type="caution">
    <text evidence="1">The sequence shown here is derived from an EMBL/GenBank/DDBJ whole genome shotgun (WGS) entry which is preliminary data.</text>
</comment>
<dbReference type="AlphaFoldDB" id="A0A9N9AK25"/>
<reference evidence="1" key="1">
    <citation type="submission" date="2021-06" db="EMBL/GenBank/DDBJ databases">
        <authorList>
            <person name="Kallberg Y."/>
            <person name="Tangrot J."/>
            <person name="Rosling A."/>
        </authorList>
    </citation>
    <scope>NUCLEOTIDE SEQUENCE</scope>
    <source>
        <strain evidence="1">AZ414A</strain>
    </source>
</reference>
<evidence type="ECO:0000313" key="2">
    <source>
        <dbReference type="Proteomes" id="UP000789706"/>
    </source>
</evidence>
<dbReference type="Proteomes" id="UP000789706">
    <property type="component" value="Unassembled WGS sequence"/>
</dbReference>
<organism evidence="1 2">
    <name type="scientific">Diversispora eburnea</name>
    <dbReference type="NCBI Taxonomy" id="1213867"/>
    <lineage>
        <taxon>Eukaryota</taxon>
        <taxon>Fungi</taxon>
        <taxon>Fungi incertae sedis</taxon>
        <taxon>Mucoromycota</taxon>
        <taxon>Glomeromycotina</taxon>
        <taxon>Glomeromycetes</taxon>
        <taxon>Diversisporales</taxon>
        <taxon>Diversisporaceae</taxon>
        <taxon>Diversispora</taxon>
    </lineage>
</organism>
<accession>A0A9N9AK25</accession>
<evidence type="ECO:0000313" key="1">
    <source>
        <dbReference type="EMBL" id="CAG8531261.1"/>
    </source>
</evidence>
<feature type="non-terminal residue" evidence="1">
    <location>
        <position position="72"/>
    </location>
</feature>
<dbReference type="EMBL" id="CAJVPK010000607">
    <property type="protein sequence ID" value="CAG8531261.1"/>
    <property type="molecule type" value="Genomic_DNA"/>
</dbReference>
<proteinExistence type="predicted"/>
<keyword evidence="2" id="KW-1185">Reference proteome</keyword>